<feature type="non-terminal residue" evidence="2">
    <location>
        <position position="1"/>
    </location>
</feature>
<reference evidence="2 3" key="1">
    <citation type="journal article" date="2024" name="BMC Genomics">
        <title>Genome assembly of redclaw crayfish (Cherax quadricarinatus) provides insights into its immune adaptation and hypoxia tolerance.</title>
        <authorList>
            <person name="Liu Z."/>
            <person name="Zheng J."/>
            <person name="Li H."/>
            <person name="Fang K."/>
            <person name="Wang S."/>
            <person name="He J."/>
            <person name="Zhou D."/>
            <person name="Weng S."/>
            <person name="Chi M."/>
            <person name="Gu Z."/>
            <person name="He J."/>
            <person name="Li F."/>
            <person name="Wang M."/>
        </authorList>
    </citation>
    <scope>NUCLEOTIDE SEQUENCE [LARGE SCALE GENOMIC DNA]</scope>
    <source>
        <strain evidence="2">ZL_2023a</strain>
    </source>
</reference>
<dbReference type="Proteomes" id="UP001445076">
    <property type="component" value="Unassembled WGS sequence"/>
</dbReference>
<comment type="caution">
    <text evidence="2">The sequence shown here is derived from an EMBL/GenBank/DDBJ whole genome shotgun (WGS) entry which is preliminary data.</text>
</comment>
<evidence type="ECO:0000313" key="3">
    <source>
        <dbReference type="Proteomes" id="UP001445076"/>
    </source>
</evidence>
<dbReference type="EMBL" id="JARKIK010000090">
    <property type="protein sequence ID" value="KAK8723287.1"/>
    <property type="molecule type" value="Genomic_DNA"/>
</dbReference>
<gene>
    <name evidence="2" type="ORF">OTU49_011809</name>
</gene>
<keyword evidence="3" id="KW-1185">Reference proteome</keyword>
<evidence type="ECO:0000313" key="2">
    <source>
        <dbReference type="EMBL" id="KAK8723287.1"/>
    </source>
</evidence>
<name>A0AAW0W1X6_CHEQU</name>
<feature type="compositionally biased region" description="Polar residues" evidence="1">
    <location>
        <begin position="1"/>
        <end position="14"/>
    </location>
</feature>
<organism evidence="2 3">
    <name type="scientific">Cherax quadricarinatus</name>
    <name type="common">Australian red claw crayfish</name>
    <dbReference type="NCBI Taxonomy" id="27406"/>
    <lineage>
        <taxon>Eukaryota</taxon>
        <taxon>Metazoa</taxon>
        <taxon>Ecdysozoa</taxon>
        <taxon>Arthropoda</taxon>
        <taxon>Crustacea</taxon>
        <taxon>Multicrustacea</taxon>
        <taxon>Malacostraca</taxon>
        <taxon>Eumalacostraca</taxon>
        <taxon>Eucarida</taxon>
        <taxon>Decapoda</taxon>
        <taxon>Pleocyemata</taxon>
        <taxon>Astacidea</taxon>
        <taxon>Parastacoidea</taxon>
        <taxon>Parastacidae</taxon>
        <taxon>Cherax</taxon>
    </lineage>
</organism>
<evidence type="ECO:0000256" key="1">
    <source>
        <dbReference type="SAM" id="MobiDB-lite"/>
    </source>
</evidence>
<feature type="region of interest" description="Disordered" evidence="1">
    <location>
        <begin position="1"/>
        <end position="22"/>
    </location>
</feature>
<accession>A0AAW0W1X6</accession>
<proteinExistence type="predicted"/>
<protein>
    <submittedName>
        <fullName evidence="2">Uncharacterized protein</fullName>
    </submittedName>
</protein>
<feature type="non-terminal residue" evidence="2">
    <location>
        <position position="156"/>
    </location>
</feature>
<dbReference type="AlphaFoldDB" id="A0AAW0W1X6"/>
<sequence>NSNRNAHSNYSQVESAPAHVEPAHAHAEPVHAHADPAHAHAEPVHIHAEPVHALAESQPHVHQSQYIQREYSSPLTVDMHRSSSYHHMPLTATSVPAPMYTLAYAMPIAHTQTLPHPRSSHVRNRNNALPLQRRSSLYMEPVSTPLVPVIAPPPAY</sequence>